<evidence type="ECO:0000259" key="3">
    <source>
        <dbReference type="PROSITE" id="PS50888"/>
    </source>
</evidence>
<feature type="compositionally biased region" description="Polar residues" evidence="2">
    <location>
        <begin position="330"/>
        <end position="341"/>
    </location>
</feature>
<evidence type="ECO:0000313" key="4">
    <source>
        <dbReference type="EMBL" id="POS84273.1"/>
    </source>
</evidence>
<comment type="caution">
    <text evidence="4">The sequence shown here is derived from an EMBL/GenBank/DDBJ whole genome shotgun (WGS) entry which is preliminary data.</text>
</comment>
<organism evidence="4 5">
    <name type="scientific">Erysiphe pulchra</name>
    <dbReference type="NCBI Taxonomy" id="225359"/>
    <lineage>
        <taxon>Eukaryota</taxon>
        <taxon>Fungi</taxon>
        <taxon>Dikarya</taxon>
        <taxon>Ascomycota</taxon>
        <taxon>Pezizomycotina</taxon>
        <taxon>Leotiomycetes</taxon>
        <taxon>Erysiphales</taxon>
        <taxon>Erysiphaceae</taxon>
        <taxon>Erysiphe</taxon>
    </lineage>
</organism>
<feature type="domain" description="BHLH" evidence="3">
    <location>
        <begin position="345"/>
        <end position="396"/>
    </location>
</feature>
<dbReference type="GO" id="GO:0046983">
    <property type="term" value="F:protein dimerization activity"/>
    <property type="evidence" value="ECO:0007669"/>
    <property type="project" value="InterPro"/>
</dbReference>
<feature type="compositionally biased region" description="Polar residues" evidence="2">
    <location>
        <begin position="276"/>
        <end position="285"/>
    </location>
</feature>
<feature type="coiled-coil region" evidence="1">
    <location>
        <begin position="400"/>
        <end position="441"/>
    </location>
</feature>
<evidence type="ECO:0000256" key="1">
    <source>
        <dbReference type="SAM" id="Coils"/>
    </source>
</evidence>
<evidence type="ECO:0000256" key="2">
    <source>
        <dbReference type="SAM" id="MobiDB-lite"/>
    </source>
</evidence>
<dbReference type="PROSITE" id="PS50888">
    <property type="entry name" value="BHLH"/>
    <property type="match status" value="1"/>
</dbReference>
<feature type="compositionally biased region" description="Polar residues" evidence="2">
    <location>
        <begin position="245"/>
        <end position="265"/>
    </location>
</feature>
<dbReference type="InterPro" id="IPR036638">
    <property type="entry name" value="HLH_DNA-bd_sf"/>
</dbReference>
<dbReference type="STRING" id="225359.A0A2S4PQH7"/>
<proteinExistence type="predicted"/>
<dbReference type="SUPFAM" id="SSF47459">
    <property type="entry name" value="HLH, helix-loop-helix DNA-binding domain"/>
    <property type="match status" value="1"/>
</dbReference>
<feature type="region of interest" description="Disordered" evidence="2">
    <location>
        <begin position="153"/>
        <end position="181"/>
    </location>
</feature>
<reference evidence="4 5" key="1">
    <citation type="submission" date="2017-10" db="EMBL/GenBank/DDBJ databases">
        <title>Development of genomic resources for the powdery mildew, Erysiphe pulchra.</title>
        <authorList>
            <person name="Wadl P.A."/>
            <person name="Mack B.M."/>
            <person name="Moore G."/>
            <person name="Beltz S.B."/>
        </authorList>
    </citation>
    <scope>NUCLEOTIDE SEQUENCE [LARGE SCALE GENOMIC DNA]</scope>
    <source>
        <strain evidence="4">Cflorida</strain>
    </source>
</reference>
<keyword evidence="1" id="KW-0175">Coiled coil</keyword>
<dbReference type="AlphaFoldDB" id="A0A2S4PQH7"/>
<dbReference type="InterPro" id="IPR011598">
    <property type="entry name" value="bHLH_dom"/>
</dbReference>
<accession>A0A2S4PQH7</accession>
<keyword evidence="5" id="KW-1185">Reference proteome</keyword>
<sequence length="513" mass="56876">MASSVPAPNLPAGLVGVLNRSESLRDSAYFSTKDSSSKRDNHNSTQSSNEVHTIDQQTRARIDSASVVDVKPSRRCSGSRISSLSSPISGTMSVASIVSPTYQGFSQTLREAGSHNSGISSSSVISNNDDLRRESVDSRLGANFGDMRLANSPYASANPSTTSLQSNLVQQRNPSSALQDRSSVPYLISNGRHPRYPRITSTEQMMNGSRIAPLITGPAQGAIARASEPTKGQAWAFPEEPIHRQPSTLSSRAGSFTQHTNQSFNEPRRESFAESVASSRYTTDSCLPPGQRRLEDGMPSDYSQGGGSEYKALKQHHTLQHRQVAELQTDGESLNNSQPYSRTPELRVSHKLAERKRRMEMKDMFDSLRALQTADRGAKASKWEILSKAITEHERQAKLIDDQKKAISHMESQLHRIELELNDARRDSNNMRDENARLRSEINSLQIPRNGPYGGPESHPHSYNGSVIDQKSQLPPFRSLQVPEVMNGVQYHHEQRPDLLMNKSQSTISFNQR</sequence>
<dbReference type="Proteomes" id="UP000237438">
    <property type="component" value="Unassembled WGS sequence"/>
</dbReference>
<feature type="region of interest" description="Disordered" evidence="2">
    <location>
        <begin position="493"/>
        <end position="513"/>
    </location>
</feature>
<protein>
    <recommendedName>
        <fullName evidence="3">BHLH domain-containing protein</fullName>
    </recommendedName>
</protein>
<dbReference type="Gene3D" id="4.10.280.10">
    <property type="entry name" value="Helix-loop-helix DNA-binding domain"/>
    <property type="match status" value="1"/>
</dbReference>
<dbReference type="Pfam" id="PF00010">
    <property type="entry name" value="HLH"/>
    <property type="match status" value="1"/>
</dbReference>
<gene>
    <name evidence="4" type="ORF">EPUL_005726</name>
</gene>
<feature type="region of interest" description="Disordered" evidence="2">
    <location>
        <begin position="244"/>
        <end position="308"/>
    </location>
</feature>
<feature type="compositionally biased region" description="Low complexity" evidence="2">
    <location>
        <begin position="75"/>
        <end position="87"/>
    </location>
</feature>
<dbReference type="OrthoDB" id="8964853at2759"/>
<feature type="region of interest" description="Disordered" evidence="2">
    <location>
        <begin position="445"/>
        <end position="469"/>
    </location>
</feature>
<feature type="compositionally biased region" description="Polar residues" evidence="2">
    <location>
        <begin position="502"/>
        <end position="513"/>
    </location>
</feature>
<evidence type="ECO:0000313" key="5">
    <source>
        <dbReference type="Proteomes" id="UP000237438"/>
    </source>
</evidence>
<dbReference type="EMBL" id="PEDP01001093">
    <property type="protein sequence ID" value="POS84273.1"/>
    <property type="molecule type" value="Genomic_DNA"/>
</dbReference>
<feature type="region of interest" description="Disordered" evidence="2">
    <location>
        <begin position="327"/>
        <end position="346"/>
    </location>
</feature>
<name>A0A2S4PQH7_9PEZI</name>
<feature type="compositionally biased region" description="Polar residues" evidence="2">
    <location>
        <begin position="43"/>
        <end position="59"/>
    </location>
</feature>
<feature type="region of interest" description="Disordered" evidence="2">
    <location>
        <begin position="29"/>
        <end position="87"/>
    </location>
</feature>